<feature type="domain" description="Transcriptional coactivator p15 (PC4) C-terminal" evidence="1">
    <location>
        <begin position="3"/>
        <end position="39"/>
    </location>
</feature>
<dbReference type="Proteomes" id="UP000003136">
    <property type="component" value="Unassembled WGS sequence"/>
</dbReference>
<dbReference type="Gene3D" id="2.30.31.70">
    <property type="match status" value="1"/>
</dbReference>
<dbReference type="eggNOG" id="COG4443">
    <property type="taxonomic scope" value="Bacteria"/>
</dbReference>
<keyword evidence="3" id="KW-1185">Reference proteome</keyword>
<evidence type="ECO:0000259" key="1">
    <source>
        <dbReference type="Pfam" id="PF02229"/>
    </source>
</evidence>
<organism evidence="2 3">
    <name type="scientific">[Bacteroides] pectinophilus ATCC 43243</name>
    <dbReference type="NCBI Taxonomy" id="483218"/>
    <lineage>
        <taxon>Bacteria</taxon>
        <taxon>Bacillati</taxon>
        <taxon>Bacillota</taxon>
        <taxon>Clostridia</taxon>
        <taxon>Eubacteriales</taxon>
    </lineage>
</organism>
<dbReference type="GO" id="GO:0006355">
    <property type="term" value="P:regulation of DNA-templated transcription"/>
    <property type="evidence" value="ECO:0007669"/>
    <property type="project" value="InterPro"/>
</dbReference>
<dbReference type="InterPro" id="IPR003173">
    <property type="entry name" value="PC4_C"/>
</dbReference>
<dbReference type="HOGENOM" id="CLU_3164791_0_0_9"/>
<evidence type="ECO:0000313" key="2">
    <source>
        <dbReference type="EMBL" id="EEC58510.1"/>
    </source>
</evidence>
<name>B7APN6_9FIRM</name>
<dbReference type="Pfam" id="PF02229">
    <property type="entry name" value="PC4"/>
    <property type="match status" value="1"/>
</dbReference>
<dbReference type="GO" id="GO:0003677">
    <property type="term" value="F:DNA binding"/>
    <property type="evidence" value="ECO:0007669"/>
    <property type="project" value="InterPro"/>
</dbReference>
<sequence length="47" mass="5389">MISWNGVAEKYDIHDWAPEHEKMGKGITLSQEEAEALYELLGKTLKK</sequence>
<dbReference type="EMBL" id="ABVQ01000034">
    <property type="protein sequence ID" value="EEC58510.1"/>
    <property type="molecule type" value="Genomic_DNA"/>
</dbReference>
<gene>
    <name evidence="2" type="ORF">BACPEC_00642</name>
</gene>
<reference evidence="2 3" key="2">
    <citation type="submission" date="2008-11" db="EMBL/GenBank/DDBJ databases">
        <authorList>
            <person name="Fulton L."/>
            <person name="Clifton S."/>
            <person name="Fulton B."/>
            <person name="Xu J."/>
            <person name="Minx P."/>
            <person name="Pepin K.H."/>
            <person name="Johnson M."/>
            <person name="Bhonagiri V."/>
            <person name="Nash W.E."/>
            <person name="Mardis E.R."/>
            <person name="Wilson R.K."/>
        </authorList>
    </citation>
    <scope>NUCLEOTIDE SEQUENCE [LARGE SCALE GENOMIC DNA]</scope>
    <source>
        <strain evidence="2 3">ATCC 43243</strain>
    </source>
</reference>
<evidence type="ECO:0000313" key="3">
    <source>
        <dbReference type="Proteomes" id="UP000003136"/>
    </source>
</evidence>
<reference evidence="2 3" key="1">
    <citation type="submission" date="2008-11" db="EMBL/GenBank/DDBJ databases">
        <title>Draft genome sequence of Bacteroides pectinophilus (ATCC 43243).</title>
        <authorList>
            <person name="Sudarsanam P."/>
            <person name="Ley R."/>
            <person name="Guruge J."/>
            <person name="Turnbaugh P.J."/>
            <person name="Mahowald M."/>
            <person name="Liep D."/>
            <person name="Gordon J."/>
        </authorList>
    </citation>
    <scope>NUCLEOTIDE SEQUENCE [LARGE SCALE GENOMIC DNA]</scope>
    <source>
        <strain evidence="2 3">ATCC 43243</strain>
    </source>
</reference>
<protein>
    <recommendedName>
        <fullName evidence="1">Transcriptional coactivator p15 (PC4) C-terminal domain-containing protein</fullName>
    </recommendedName>
</protein>
<dbReference type="AlphaFoldDB" id="B7APN6"/>
<accession>B7APN6</accession>
<proteinExistence type="predicted"/>
<dbReference type="STRING" id="483218.BACPEC_00642"/>
<comment type="caution">
    <text evidence="2">The sequence shown here is derived from an EMBL/GenBank/DDBJ whole genome shotgun (WGS) entry which is preliminary data.</text>
</comment>